<evidence type="ECO:0000313" key="2">
    <source>
        <dbReference type="Proteomes" id="UP000277811"/>
    </source>
</evidence>
<proteinExistence type="predicted"/>
<keyword evidence="2" id="KW-1185">Reference proteome</keyword>
<accession>A0A498RDB4</accession>
<dbReference type="EMBL" id="UPPP01000105">
    <property type="protein sequence ID" value="VBB08955.1"/>
    <property type="molecule type" value="Genomic_DNA"/>
</dbReference>
<evidence type="ECO:0000313" key="1">
    <source>
        <dbReference type="EMBL" id="VBB08955.1"/>
    </source>
</evidence>
<organism evidence="1 2">
    <name type="scientific">Lucifera butyrica</name>
    <dbReference type="NCBI Taxonomy" id="1351585"/>
    <lineage>
        <taxon>Bacteria</taxon>
        <taxon>Bacillati</taxon>
        <taxon>Bacillota</taxon>
        <taxon>Negativicutes</taxon>
        <taxon>Veillonellales</taxon>
        <taxon>Veillonellaceae</taxon>
        <taxon>Lucifera</taxon>
    </lineage>
</organism>
<dbReference type="AlphaFoldDB" id="A0A498RDB4"/>
<protein>
    <submittedName>
        <fullName evidence="1">Uncharacterized protein</fullName>
    </submittedName>
</protein>
<gene>
    <name evidence="1" type="ORF">LUCI_4241</name>
</gene>
<dbReference type="RefSeq" id="WP_165866094.1">
    <property type="nucleotide sequence ID" value="NZ_UPPP01000105.1"/>
</dbReference>
<dbReference type="Proteomes" id="UP000277811">
    <property type="component" value="Unassembled WGS sequence"/>
</dbReference>
<sequence>MEELIVEAYHKAKTKEFFAITTILEKLLKKYYSLQDPRTWITTGEVRRILEQRGLWV</sequence>
<reference evidence="1 2" key="1">
    <citation type="submission" date="2018-06" db="EMBL/GenBank/DDBJ databases">
        <authorList>
            <person name="Strepis N."/>
        </authorList>
    </citation>
    <scope>NUCLEOTIDE SEQUENCE [LARGE SCALE GENOMIC DNA]</scope>
    <source>
        <strain evidence="1">LUCI</strain>
    </source>
</reference>
<name>A0A498RDB4_9FIRM</name>